<evidence type="ECO:0000256" key="1">
    <source>
        <dbReference type="ARBA" id="ARBA00022723"/>
    </source>
</evidence>
<protein>
    <submittedName>
        <fullName evidence="5">CHY-type Zn-finger protein</fullName>
    </submittedName>
</protein>
<accession>A0ABS4IKR1</accession>
<dbReference type="Proteomes" id="UP001519345">
    <property type="component" value="Unassembled WGS sequence"/>
</dbReference>
<dbReference type="InterPro" id="IPR052604">
    <property type="entry name" value="Mito_Tim_assembly_helper"/>
</dbReference>
<dbReference type="PANTHER" id="PTHR28082">
    <property type="entry name" value="ZINC FINGER PROTEIN"/>
    <property type="match status" value="1"/>
</dbReference>
<keyword evidence="3" id="KW-0862">Zinc</keyword>
<evidence type="ECO:0000256" key="3">
    <source>
        <dbReference type="ARBA" id="ARBA00022833"/>
    </source>
</evidence>
<dbReference type="PIRSF" id="PIRSF017292">
    <property type="entry name" value="UCP017292_Znf_CHY"/>
    <property type="match status" value="1"/>
</dbReference>
<dbReference type="InterPro" id="IPR016694">
    <property type="entry name" value="UCP017292"/>
</dbReference>
<keyword evidence="1" id="KW-0479">Metal-binding</keyword>
<dbReference type="EMBL" id="JAGGKX010000028">
    <property type="protein sequence ID" value="MBP1971532.1"/>
    <property type="molecule type" value="Genomic_DNA"/>
</dbReference>
<comment type="caution">
    <text evidence="5">The sequence shown here is derived from an EMBL/GenBank/DDBJ whole genome shotgun (WGS) entry which is preliminary data.</text>
</comment>
<dbReference type="SUPFAM" id="SSF161219">
    <property type="entry name" value="CHY zinc finger-like"/>
    <property type="match status" value="1"/>
</dbReference>
<dbReference type="PANTHER" id="PTHR28082:SF1">
    <property type="entry name" value="HELPER OF TIM PROTEIN 13"/>
    <property type="match status" value="1"/>
</dbReference>
<evidence type="ECO:0000256" key="2">
    <source>
        <dbReference type="ARBA" id="ARBA00022771"/>
    </source>
</evidence>
<evidence type="ECO:0000313" key="6">
    <source>
        <dbReference type="Proteomes" id="UP001519345"/>
    </source>
</evidence>
<evidence type="ECO:0000313" key="5">
    <source>
        <dbReference type="EMBL" id="MBP1971532.1"/>
    </source>
</evidence>
<name>A0ABS4IKR1_9BACI</name>
<organism evidence="5 6">
    <name type="scientific">Virgibacillus natechei</name>
    <dbReference type="NCBI Taxonomy" id="1216297"/>
    <lineage>
        <taxon>Bacteria</taxon>
        <taxon>Bacillati</taxon>
        <taxon>Bacillota</taxon>
        <taxon>Bacilli</taxon>
        <taxon>Bacillales</taxon>
        <taxon>Bacillaceae</taxon>
        <taxon>Virgibacillus</taxon>
    </lineage>
</organism>
<evidence type="ECO:0000259" key="4">
    <source>
        <dbReference type="PROSITE" id="PS51266"/>
    </source>
</evidence>
<sequence length="109" mass="12271">MEIHGKQVKGAMDGETRCGHYHQANDRIAIKFYCCQEYFPCYQCHEAYGCGVIQVWPRERFDQQAILCGGCGTELTINDYLASGNSCPSCGVSFNPGCALHYHLYFEKS</sequence>
<reference evidence="5 6" key="1">
    <citation type="submission" date="2021-03" db="EMBL/GenBank/DDBJ databases">
        <title>Genomic Encyclopedia of Type Strains, Phase IV (KMG-IV): sequencing the most valuable type-strain genomes for metagenomic binning, comparative biology and taxonomic classification.</title>
        <authorList>
            <person name="Goeker M."/>
        </authorList>
    </citation>
    <scope>NUCLEOTIDE SEQUENCE [LARGE SCALE GENOMIC DNA]</scope>
    <source>
        <strain evidence="5 6">DSM 25609</strain>
    </source>
</reference>
<dbReference type="RefSeq" id="WP_209464565.1">
    <property type="nucleotide sequence ID" value="NZ_CP110224.1"/>
</dbReference>
<dbReference type="Pfam" id="PF05495">
    <property type="entry name" value="zf-CHY"/>
    <property type="match status" value="1"/>
</dbReference>
<dbReference type="InterPro" id="IPR037274">
    <property type="entry name" value="Znf_CHY_sf"/>
</dbReference>
<keyword evidence="6" id="KW-1185">Reference proteome</keyword>
<keyword evidence="2" id="KW-0863">Zinc-finger</keyword>
<feature type="domain" description="CHY-type" evidence="4">
    <location>
        <begin position="11"/>
        <end position="92"/>
    </location>
</feature>
<proteinExistence type="predicted"/>
<gene>
    <name evidence="5" type="ORF">J2Z83_003683</name>
</gene>
<dbReference type="PROSITE" id="PS51266">
    <property type="entry name" value="ZF_CHY"/>
    <property type="match status" value="1"/>
</dbReference>
<dbReference type="InterPro" id="IPR008913">
    <property type="entry name" value="Znf_CHY"/>
</dbReference>